<name>A0AA88T298_TACVA</name>
<accession>A0AA88T298</accession>
<protein>
    <submittedName>
        <fullName evidence="3">Uncharacterized protein</fullName>
    </submittedName>
</protein>
<comment type="caution">
    <text evidence="3">The sequence shown here is derived from an EMBL/GenBank/DDBJ whole genome shotgun (WGS) entry which is preliminary data.</text>
</comment>
<evidence type="ECO:0000256" key="2">
    <source>
        <dbReference type="SAM" id="SignalP"/>
    </source>
</evidence>
<reference evidence="3" key="1">
    <citation type="submission" date="2023-08" db="EMBL/GenBank/DDBJ databases">
        <title>Pelteobagrus vachellii genome.</title>
        <authorList>
            <person name="Liu H."/>
        </authorList>
    </citation>
    <scope>NUCLEOTIDE SEQUENCE</scope>
    <source>
        <strain evidence="3">PRFRI_2022a</strain>
        <tissue evidence="3">Muscle</tissue>
    </source>
</reference>
<gene>
    <name evidence="3" type="ORF">Q7C36_005091</name>
</gene>
<organism evidence="3 4">
    <name type="scientific">Tachysurus vachellii</name>
    <name type="common">Darkbarbel catfish</name>
    <name type="synonym">Pelteobagrus vachellii</name>
    <dbReference type="NCBI Taxonomy" id="175792"/>
    <lineage>
        <taxon>Eukaryota</taxon>
        <taxon>Metazoa</taxon>
        <taxon>Chordata</taxon>
        <taxon>Craniata</taxon>
        <taxon>Vertebrata</taxon>
        <taxon>Euteleostomi</taxon>
        <taxon>Actinopterygii</taxon>
        <taxon>Neopterygii</taxon>
        <taxon>Teleostei</taxon>
        <taxon>Ostariophysi</taxon>
        <taxon>Siluriformes</taxon>
        <taxon>Bagridae</taxon>
        <taxon>Tachysurus</taxon>
    </lineage>
</organism>
<sequence>MLLVILLVGAVIFTEESVAQTAPSDGTANTDVTVLNTNATTLPSTTVNTSTAATTQTTSLTNGTTNTGFNDRNGSLTSTTTLLSTTVNTSTTATTQTTSLTNGTANTGVYVYPIRLGLRALVRSSVPLDKDSANIILQRYLGFIQYYNIRGKVTSIKRL</sequence>
<evidence type="ECO:0000313" key="4">
    <source>
        <dbReference type="Proteomes" id="UP001187315"/>
    </source>
</evidence>
<dbReference type="EMBL" id="JAVHJS010000004">
    <property type="protein sequence ID" value="KAK2860925.1"/>
    <property type="molecule type" value="Genomic_DNA"/>
</dbReference>
<feature type="region of interest" description="Disordered" evidence="1">
    <location>
        <begin position="45"/>
        <end position="74"/>
    </location>
</feature>
<evidence type="ECO:0000256" key="1">
    <source>
        <dbReference type="SAM" id="MobiDB-lite"/>
    </source>
</evidence>
<feature type="chain" id="PRO_5041704832" evidence="2">
    <location>
        <begin position="20"/>
        <end position="159"/>
    </location>
</feature>
<keyword evidence="4" id="KW-1185">Reference proteome</keyword>
<proteinExistence type="predicted"/>
<dbReference type="Proteomes" id="UP001187315">
    <property type="component" value="Unassembled WGS sequence"/>
</dbReference>
<feature type="signal peptide" evidence="2">
    <location>
        <begin position="1"/>
        <end position="19"/>
    </location>
</feature>
<dbReference type="AlphaFoldDB" id="A0AA88T298"/>
<evidence type="ECO:0000313" key="3">
    <source>
        <dbReference type="EMBL" id="KAK2860925.1"/>
    </source>
</evidence>
<keyword evidence="2" id="KW-0732">Signal</keyword>